<keyword evidence="10" id="KW-1185">Reference proteome</keyword>
<dbReference type="GeneID" id="102810400"/>
<dbReference type="Pfam" id="PF00001">
    <property type="entry name" value="7tm_1"/>
    <property type="match status" value="1"/>
</dbReference>
<evidence type="ECO:0000259" key="9">
    <source>
        <dbReference type="PROSITE" id="PS50262"/>
    </source>
</evidence>
<protein>
    <submittedName>
        <fullName evidence="11">Opsin-5-like</fullName>
    </submittedName>
</protein>
<dbReference type="PRINTS" id="PR00237">
    <property type="entry name" value="GPCRRHODOPSN"/>
</dbReference>
<evidence type="ECO:0000313" key="10">
    <source>
        <dbReference type="Proteomes" id="UP000694865"/>
    </source>
</evidence>
<dbReference type="RefSeq" id="XP_006822466.1">
    <property type="nucleotide sequence ID" value="XM_006822403.1"/>
</dbReference>
<evidence type="ECO:0000256" key="6">
    <source>
        <dbReference type="ARBA" id="ARBA00023170"/>
    </source>
</evidence>
<accession>A0ABM0MR25</accession>
<evidence type="ECO:0000256" key="2">
    <source>
        <dbReference type="ARBA" id="ARBA00022692"/>
    </source>
</evidence>
<keyword evidence="4" id="KW-0297">G-protein coupled receptor</keyword>
<keyword evidence="5 8" id="KW-0472">Membrane</keyword>
<gene>
    <name evidence="11" type="primary">LOC102810400</name>
</gene>
<feature type="domain" description="G-protein coupled receptors family 1 profile" evidence="9">
    <location>
        <begin position="56"/>
        <end position="282"/>
    </location>
</feature>
<sequence length="282" mass="31364">MEYPNCKNQAQLRTGIVADYVYTMSTEETIASGLGSIADIAVCTYLVVMCIMSLFGNIIVLVVKIKNRKQLKTHDYFIANIAIADIGAVTTGYLLAAVSACKHMWYFGSIGCSLVGFSGWFFNCVSMVTLSVIAIIRYLIVVGNHGTAITQKTTTIIIAMIWLYSAFWATAPLIGWDRYAPEPHLTSCTLDWTSTQPADIAYIVCIFVLCFAFCLVSIIYSYGGIIAKIKQTQRNLYPESQQCEMNKEGRTTKVECDNLKQVTVYATPVGVIRCLMEKDEKY</sequence>
<evidence type="ECO:0000256" key="4">
    <source>
        <dbReference type="ARBA" id="ARBA00023040"/>
    </source>
</evidence>
<dbReference type="Proteomes" id="UP000694865">
    <property type="component" value="Unplaced"/>
</dbReference>
<feature type="transmembrane region" description="Helical" evidence="8">
    <location>
        <begin position="120"/>
        <end position="142"/>
    </location>
</feature>
<evidence type="ECO:0000313" key="11">
    <source>
        <dbReference type="RefSeq" id="XP_006822466.1"/>
    </source>
</evidence>
<dbReference type="InterPro" id="IPR017452">
    <property type="entry name" value="GPCR_Rhodpsn_7TM"/>
</dbReference>
<dbReference type="Gene3D" id="1.20.1070.10">
    <property type="entry name" value="Rhodopsin 7-helix transmembrane proteins"/>
    <property type="match status" value="1"/>
</dbReference>
<name>A0ABM0MR25_SACKO</name>
<evidence type="ECO:0000256" key="3">
    <source>
        <dbReference type="ARBA" id="ARBA00022989"/>
    </source>
</evidence>
<evidence type="ECO:0000256" key="7">
    <source>
        <dbReference type="ARBA" id="ARBA00023224"/>
    </source>
</evidence>
<evidence type="ECO:0000256" key="1">
    <source>
        <dbReference type="ARBA" id="ARBA00004141"/>
    </source>
</evidence>
<comment type="subcellular location">
    <subcellularLocation>
        <location evidence="1">Membrane</location>
        <topology evidence="1">Multi-pass membrane protein</topology>
    </subcellularLocation>
</comment>
<feature type="transmembrane region" description="Helical" evidence="8">
    <location>
        <begin position="200"/>
        <end position="222"/>
    </location>
</feature>
<organism evidence="10 11">
    <name type="scientific">Saccoglossus kowalevskii</name>
    <name type="common">Acorn worm</name>
    <dbReference type="NCBI Taxonomy" id="10224"/>
    <lineage>
        <taxon>Eukaryota</taxon>
        <taxon>Metazoa</taxon>
        <taxon>Hemichordata</taxon>
        <taxon>Enteropneusta</taxon>
        <taxon>Harrimaniidae</taxon>
        <taxon>Saccoglossus</taxon>
    </lineage>
</organism>
<keyword evidence="2 8" id="KW-0812">Transmembrane</keyword>
<proteinExistence type="predicted"/>
<dbReference type="SUPFAM" id="SSF81321">
    <property type="entry name" value="Family A G protein-coupled receptor-like"/>
    <property type="match status" value="1"/>
</dbReference>
<keyword evidence="3 8" id="KW-1133">Transmembrane helix</keyword>
<reference evidence="11" key="1">
    <citation type="submission" date="2025-08" db="UniProtKB">
        <authorList>
            <consortium name="RefSeq"/>
        </authorList>
    </citation>
    <scope>IDENTIFICATION</scope>
    <source>
        <tissue evidence="11">Testes</tissue>
    </source>
</reference>
<feature type="transmembrane region" description="Helical" evidence="8">
    <location>
        <begin position="44"/>
        <end position="65"/>
    </location>
</feature>
<dbReference type="InterPro" id="IPR000276">
    <property type="entry name" value="GPCR_Rhodpsn"/>
</dbReference>
<keyword evidence="6" id="KW-0675">Receptor</keyword>
<keyword evidence="7" id="KW-0807">Transducer</keyword>
<evidence type="ECO:0000256" key="5">
    <source>
        <dbReference type="ARBA" id="ARBA00023136"/>
    </source>
</evidence>
<evidence type="ECO:0000256" key="8">
    <source>
        <dbReference type="SAM" id="Phobius"/>
    </source>
</evidence>
<dbReference type="InterPro" id="IPR050125">
    <property type="entry name" value="GPCR_opsins"/>
</dbReference>
<dbReference type="PANTHER" id="PTHR24240">
    <property type="entry name" value="OPSIN"/>
    <property type="match status" value="1"/>
</dbReference>
<feature type="transmembrane region" description="Helical" evidence="8">
    <location>
        <begin position="77"/>
        <end position="100"/>
    </location>
</feature>
<feature type="transmembrane region" description="Helical" evidence="8">
    <location>
        <begin position="154"/>
        <end position="176"/>
    </location>
</feature>
<dbReference type="PROSITE" id="PS50262">
    <property type="entry name" value="G_PROTEIN_RECEP_F1_2"/>
    <property type="match status" value="1"/>
</dbReference>